<dbReference type="Gene3D" id="3.40.50.1820">
    <property type="entry name" value="alpha/beta hydrolase"/>
    <property type="match status" value="1"/>
</dbReference>
<dbReference type="Pfam" id="PF13374">
    <property type="entry name" value="TPR_10"/>
    <property type="match status" value="2"/>
</dbReference>
<dbReference type="InterPro" id="IPR011990">
    <property type="entry name" value="TPR-like_helical_dom_sf"/>
</dbReference>
<evidence type="ECO:0000259" key="3">
    <source>
        <dbReference type="Pfam" id="PF25000"/>
    </source>
</evidence>
<dbReference type="Gene3D" id="1.25.40.10">
    <property type="entry name" value="Tetratricopeptide repeat domain"/>
    <property type="match status" value="2"/>
</dbReference>
<feature type="region of interest" description="Disordered" evidence="2">
    <location>
        <begin position="53"/>
        <end position="72"/>
    </location>
</feature>
<dbReference type="EMBL" id="ML736320">
    <property type="protein sequence ID" value="KAE8373282.1"/>
    <property type="molecule type" value="Genomic_DNA"/>
</dbReference>
<keyword evidence="5" id="KW-1185">Reference proteome</keyword>
<dbReference type="InterPro" id="IPR056681">
    <property type="entry name" value="DUF7779"/>
</dbReference>
<dbReference type="AlphaFoldDB" id="A0A5N7ATV3"/>
<dbReference type="OrthoDB" id="1658288at2759"/>
<name>A0A5N7ATV3_9EURO</name>
<dbReference type="InterPro" id="IPR029058">
    <property type="entry name" value="AB_hydrolase_fold"/>
</dbReference>
<evidence type="ECO:0000313" key="5">
    <source>
        <dbReference type="Proteomes" id="UP000326198"/>
    </source>
</evidence>
<keyword evidence="1" id="KW-0802">TPR repeat</keyword>
<dbReference type="InterPro" id="IPR053137">
    <property type="entry name" value="NLR-like"/>
</dbReference>
<dbReference type="Pfam" id="PF13424">
    <property type="entry name" value="TPR_12"/>
    <property type="match status" value="1"/>
</dbReference>
<accession>A0A5N7ATV3</accession>
<feature type="repeat" description="TPR" evidence="1">
    <location>
        <begin position="819"/>
        <end position="852"/>
    </location>
</feature>
<dbReference type="InterPro" id="IPR019734">
    <property type="entry name" value="TPR_rpt"/>
</dbReference>
<evidence type="ECO:0000313" key="4">
    <source>
        <dbReference type="EMBL" id="KAE8373282.1"/>
    </source>
</evidence>
<dbReference type="SUPFAM" id="SSF52540">
    <property type="entry name" value="P-loop containing nucleoside triphosphate hydrolases"/>
    <property type="match status" value="1"/>
</dbReference>
<reference evidence="4 5" key="1">
    <citation type="submission" date="2019-04" db="EMBL/GenBank/DDBJ databases">
        <title>Friends and foes A comparative genomics studyof 23 Aspergillus species from section Flavi.</title>
        <authorList>
            <consortium name="DOE Joint Genome Institute"/>
            <person name="Kjaerbolling I."/>
            <person name="Vesth T."/>
            <person name="Frisvad J.C."/>
            <person name="Nybo J.L."/>
            <person name="Theobald S."/>
            <person name="Kildgaard S."/>
            <person name="Isbrandt T."/>
            <person name="Kuo A."/>
            <person name="Sato A."/>
            <person name="Lyhne E.K."/>
            <person name="Kogle M.E."/>
            <person name="Wiebenga A."/>
            <person name="Kun R.S."/>
            <person name="Lubbers R.J."/>
            <person name="Makela M.R."/>
            <person name="Barry K."/>
            <person name="Chovatia M."/>
            <person name="Clum A."/>
            <person name="Daum C."/>
            <person name="Haridas S."/>
            <person name="He G."/>
            <person name="LaButti K."/>
            <person name="Lipzen A."/>
            <person name="Mondo S."/>
            <person name="Riley R."/>
            <person name="Salamov A."/>
            <person name="Simmons B.A."/>
            <person name="Magnuson J.K."/>
            <person name="Henrissat B."/>
            <person name="Mortensen U.H."/>
            <person name="Larsen T.O."/>
            <person name="Devries R.P."/>
            <person name="Grigoriev I.V."/>
            <person name="Machida M."/>
            <person name="Baker S.E."/>
            <person name="Andersen M.R."/>
        </authorList>
    </citation>
    <scope>NUCLEOTIDE SEQUENCE [LARGE SCALE GENOMIC DNA]</scope>
    <source>
        <strain evidence="4 5">IBT 29228</strain>
    </source>
</reference>
<dbReference type="InterPro" id="IPR027417">
    <property type="entry name" value="P-loop_NTPase"/>
</dbReference>
<organism evidence="4 5">
    <name type="scientific">Aspergillus bertholletiae</name>
    <dbReference type="NCBI Taxonomy" id="1226010"/>
    <lineage>
        <taxon>Eukaryota</taxon>
        <taxon>Fungi</taxon>
        <taxon>Dikarya</taxon>
        <taxon>Ascomycota</taxon>
        <taxon>Pezizomycotina</taxon>
        <taxon>Eurotiomycetes</taxon>
        <taxon>Eurotiomycetidae</taxon>
        <taxon>Eurotiales</taxon>
        <taxon>Aspergillaceae</taxon>
        <taxon>Aspergillus</taxon>
        <taxon>Aspergillus subgen. Circumdati</taxon>
    </lineage>
</organism>
<dbReference type="SUPFAM" id="SSF48452">
    <property type="entry name" value="TPR-like"/>
    <property type="match status" value="2"/>
</dbReference>
<dbReference type="PANTHER" id="PTHR46082:SF6">
    <property type="entry name" value="AAA+ ATPASE DOMAIN-CONTAINING PROTEIN-RELATED"/>
    <property type="match status" value="1"/>
</dbReference>
<evidence type="ECO:0000256" key="2">
    <source>
        <dbReference type="SAM" id="MobiDB-lite"/>
    </source>
</evidence>
<dbReference type="SUPFAM" id="SSF53474">
    <property type="entry name" value="alpha/beta-Hydrolases"/>
    <property type="match status" value="1"/>
</dbReference>
<dbReference type="Gene3D" id="3.40.50.300">
    <property type="entry name" value="P-loop containing nucleotide triphosphate hydrolases"/>
    <property type="match status" value="1"/>
</dbReference>
<dbReference type="SMART" id="SM00028">
    <property type="entry name" value="TPR"/>
    <property type="match status" value="5"/>
</dbReference>
<evidence type="ECO:0000256" key="1">
    <source>
        <dbReference type="PROSITE-ProRule" id="PRU00339"/>
    </source>
</evidence>
<dbReference type="PROSITE" id="PS50005">
    <property type="entry name" value="TPR"/>
    <property type="match status" value="1"/>
</dbReference>
<proteinExistence type="predicted"/>
<sequence length="980" mass="110121">MSVIRSVHEREVLKLIPLHPPPPTLDQAGDQDNFKHLSEMQLFWKRFRGRKSAQHQGIEDPPSGEDLNGGRTSGREQLGLFTLRTPQAHVVAVHELEGNWETTWTDNTGNAMWLRDFLAAQLPSARIMSYGYNANTFFSASIADIDDVASSLLDYLDGERLSSDRKTNPIIFISHGLGGIVALILAHERSSIYGHLLDCVRGLVFFGVPHRGADLAYWGTFAANLLNIVPLGPGTNCQFRPSPQKKLQRVCEYLAPVVDKESCILNLPNERTAPLLGEDHRSMCRFSDPNSPRYLQVSRAIQRLANPAIGEPAGCPPILRNQPAPSCKEDKLADPPTVYFKVPFARDKYFVDRSEIFRTIEDYFGAGERAALSGIGGVAKSQIAIEYCHRFHEDFPHRHGFWINSSSKYKIYQTCRQIAQSLCLPGYNNPGTDIFAAVSQALSSNAYGGWLLVLDNADDEETFFNSSATQLSGESLAERAAGLQPPSRIPRADADHHKRQEAIKVNPMSHKSAEALFLSKLGRPRAQDTPKVGQIVKTLEYVPLAITQAAAYIRKNDLGIEEYIEILCEDDSEIEALLSKDFPDLRRDSKSQNSIIRTWKVSFDAIRRKWKLSADLLSLMAVLDRQGIPKSLLKRDSESHTEFLDIIGTLQAFSLISADRQKVTFNMHRLVQIATRMWLEMHGESAKWRQEALIRLDATVPRGDYENWEVCQTAYPHADVVTRHTFIPGLDRLCAKVLCNMAFFNEVRRQYSLALSKYSAAFNIQKGLLGVEHPGTLDTMYLSAFIHYQQGRYAESERIQRETLELRTKILGPNHPDTLKSMSNIGNSLLRQGRYEAAREMHRRALELRQKSLGHTHTHTLKSMNNTLELRESLLEPGHPDILMSMGNLANSLDKQGKHSAAEDLHRRTLGLMEDVLGSEHPHALKSMHALANSLREPGKSDAAREVYLKTLALRKKALGPDHPDTVETMIELRSLEVSQ</sequence>
<gene>
    <name evidence="4" type="ORF">BDV26DRAFT_297061</name>
</gene>
<dbReference type="Proteomes" id="UP000326198">
    <property type="component" value="Unassembled WGS sequence"/>
</dbReference>
<dbReference type="PANTHER" id="PTHR46082">
    <property type="entry name" value="ATP/GTP-BINDING PROTEIN-RELATED"/>
    <property type="match status" value="1"/>
</dbReference>
<dbReference type="Pfam" id="PF25000">
    <property type="entry name" value="DUF7779"/>
    <property type="match status" value="1"/>
</dbReference>
<protein>
    <recommendedName>
        <fullName evidence="3">DUF7779 domain-containing protein</fullName>
    </recommendedName>
</protein>
<feature type="domain" description="DUF7779" evidence="3">
    <location>
        <begin position="613"/>
        <end position="677"/>
    </location>
</feature>